<dbReference type="AlphaFoldDB" id="A0A0U4WQ83"/>
<dbReference type="OrthoDB" id="6906319at2"/>
<feature type="transmembrane region" description="Helical" evidence="1">
    <location>
        <begin position="43"/>
        <end position="60"/>
    </location>
</feature>
<keyword evidence="1" id="KW-0472">Membrane</keyword>
<protein>
    <submittedName>
        <fullName evidence="2">Uncharacterized protein</fullName>
    </submittedName>
</protein>
<evidence type="ECO:0000313" key="2">
    <source>
        <dbReference type="EMBL" id="ALZ86796.1"/>
    </source>
</evidence>
<evidence type="ECO:0000313" key="3">
    <source>
        <dbReference type="Proteomes" id="UP000064137"/>
    </source>
</evidence>
<accession>A0A0U4WQ83</accession>
<name>A0A0U4WQ83_9PSED</name>
<proteinExistence type="predicted"/>
<organism evidence="2 3">
    <name type="scientific">Pseudomonas oryzihabitans</name>
    <dbReference type="NCBI Taxonomy" id="47885"/>
    <lineage>
        <taxon>Bacteria</taxon>
        <taxon>Pseudomonadati</taxon>
        <taxon>Pseudomonadota</taxon>
        <taxon>Gammaproteobacteria</taxon>
        <taxon>Pseudomonadales</taxon>
        <taxon>Pseudomonadaceae</taxon>
        <taxon>Pseudomonas</taxon>
    </lineage>
</organism>
<dbReference type="RefSeq" id="WP_059316831.1">
    <property type="nucleotide sequence ID" value="NZ_CP013987.1"/>
</dbReference>
<feature type="transmembrane region" description="Helical" evidence="1">
    <location>
        <begin position="12"/>
        <end position="31"/>
    </location>
</feature>
<keyword evidence="1" id="KW-0812">Transmembrane</keyword>
<keyword evidence="1" id="KW-1133">Transmembrane helix</keyword>
<gene>
    <name evidence="2" type="ORF">APT59_05670</name>
</gene>
<dbReference type="Proteomes" id="UP000064137">
    <property type="component" value="Chromosome"/>
</dbReference>
<evidence type="ECO:0000256" key="1">
    <source>
        <dbReference type="SAM" id="Phobius"/>
    </source>
</evidence>
<reference evidence="2 3" key="1">
    <citation type="submission" date="2016-01" db="EMBL/GenBank/DDBJ databases">
        <title>Annotation of Pseudomonas oryzihabitans USDA-ARS-USMARC-56511.</title>
        <authorList>
            <person name="Harhay G.P."/>
            <person name="Harhay D.M."/>
            <person name="Smith T.P.L."/>
            <person name="Bono J.L."/>
            <person name="Heaton M.P."/>
            <person name="Clawson M.L."/>
            <person name="Chitko-Mckown C.G."/>
            <person name="Capik S.F."/>
            <person name="DeDonder K.D."/>
            <person name="Apley M.D."/>
            <person name="Lubbers B.V."/>
            <person name="White B.J."/>
            <person name="Larson R.L."/>
        </authorList>
    </citation>
    <scope>NUCLEOTIDE SEQUENCE [LARGE SCALE GENOMIC DNA]</scope>
    <source>
        <strain evidence="2 3">USDA-ARS-USMARC-56511</strain>
    </source>
</reference>
<sequence length="74" mass="8295">MNLRNLPRLTKIGLVFFILGLLGVAFALYGLYQGPRPAEPGAMRSLLFAAGLQLTGYVLLNRNRFRMLSGRRKD</sequence>
<dbReference type="KEGG" id="por:APT59_05670"/>
<dbReference type="EMBL" id="CP013987">
    <property type="protein sequence ID" value="ALZ86796.1"/>
    <property type="molecule type" value="Genomic_DNA"/>
</dbReference>